<name>A0A1M3SYA6_ASPLC</name>
<protein>
    <submittedName>
        <fullName evidence="1">Uncharacterized protein</fullName>
    </submittedName>
</protein>
<proteinExistence type="predicted"/>
<sequence>MSSDDLRTILSVFSFAVELTAFVCVCSSDDLMYFSAVSRIVLYSWATVFSPSSLPLDSSSNFFVISCNWIARLYSLIPFVPSSWDKGLPGTLIASLRKSKRISLETGASVTCNIDSKA</sequence>
<dbReference type="Proteomes" id="UP000184063">
    <property type="component" value="Unassembled WGS sequence"/>
</dbReference>
<dbReference type="EMBL" id="KV878312">
    <property type="protein sequence ID" value="OJZ79499.1"/>
    <property type="molecule type" value="Genomic_DNA"/>
</dbReference>
<dbReference type="VEuPathDB" id="FungiDB:ASPFODRAFT_643572"/>
<evidence type="ECO:0000313" key="1">
    <source>
        <dbReference type="EMBL" id="OJZ79499.1"/>
    </source>
</evidence>
<gene>
    <name evidence="1" type="ORF">ASPFODRAFT_643572</name>
</gene>
<accession>A0A1M3SYA6</accession>
<reference evidence="2" key="1">
    <citation type="journal article" date="2017" name="Genome Biol.">
        <title>Comparative genomics reveals high biological diversity and specific adaptations in the industrially and medically important fungal genus Aspergillus.</title>
        <authorList>
            <person name="de Vries R.P."/>
            <person name="Riley R."/>
            <person name="Wiebenga A."/>
            <person name="Aguilar-Osorio G."/>
            <person name="Amillis S."/>
            <person name="Uchima C.A."/>
            <person name="Anderluh G."/>
            <person name="Asadollahi M."/>
            <person name="Askin M."/>
            <person name="Barry K."/>
            <person name="Battaglia E."/>
            <person name="Bayram O."/>
            <person name="Benocci T."/>
            <person name="Braus-Stromeyer S.A."/>
            <person name="Caldana C."/>
            <person name="Canovas D."/>
            <person name="Cerqueira G.C."/>
            <person name="Chen F."/>
            <person name="Chen W."/>
            <person name="Choi C."/>
            <person name="Clum A."/>
            <person name="Dos Santos R.A."/>
            <person name="Damasio A.R."/>
            <person name="Diallinas G."/>
            <person name="Emri T."/>
            <person name="Fekete E."/>
            <person name="Flipphi M."/>
            <person name="Freyberg S."/>
            <person name="Gallo A."/>
            <person name="Gournas C."/>
            <person name="Habgood R."/>
            <person name="Hainaut M."/>
            <person name="Harispe M.L."/>
            <person name="Henrissat B."/>
            <person name="Hilden K.S."/>
            <person name="Hope R."/>
            <person name="Hossain A."/>
            <person name="Karabika E."/>
            <person name="Karaffa L."/>
            <person name="Karanyi Z."/>
            <person name="Krasevec N."/>
            <person name="Kuo A."/>
            <person name="Kusch H."/>
            <person name="LaButti K."/>
            <person name="Lagendijk E.L."/>
            <person name="Lapidus A."/>
            <person name="Levasseur A."/>
            <person name="Lindquist E."/>
            <person name="Lipzen A."/>
            <person name="Logrieco A.F."/>
            <person name="MacCabe A."/>
            <person name="Maekelae M.R."/>
            <person name="Malavazi I."/>
            <person name="Melin P."/>
            <person name="Meyer V."/>
            <person name="Mielnichuk N."/>
            <person name="Miskei M."/>
            <person name="Molnar A.P."/>
            <person name="Mule G."/>
            <person name="Ngan C.Y."/>
            <person name="Orejas M."/>
            <person name="Orosz E."/>
            <person name="Ouedraogo J.P."/>
            <person name="Overkamp K.M."/>
            <person name="Park H.-S."/>
            <person name="Perrone G."/>
            <person name="Piumi F."/>
            <person name="Punt P.J."/>
            <person name="Ram A.F."/>
            <person name="Ramon A."/>
            <person name="Rauscher S."/>
            <person name="Record E."/>
            <person name="Riano-Pachon D.M."/>
            <person name="Robert V."/>
            <person name="Roehrig J."/>
            <person name="Ruller R."/>
            <person name="Salamov A."/>
            <person name="Salih N.S."/>
            <person name="Samson R.A."/>
            <person name="Sandor E."/>
            <person name="Sanguinetti M."/>
            <person name="Schuetze T."/>
            <person name="Sepcic K."/>
            <person name="Shelest E."/>
            <person name="Sherlock G."/>
            <person name="Sophianopoulou V."/>
            <person name="Squina F.M."/>
            <person name="Sun H."/>
            <person name="Susca A."/>
            <person name="Todd R.B."/>
            <person name="Tsang A."/>
            <person name="Unkles S.E."/>
            <person name="van de Wiele N."/>
            <person name="van Rossen-Uffink D."/>
            <person name="Oliveira J.V."/>
            <person name="Vesth T.C."/>
            <person name="Visser J."/>
            <person name="Yu J.-H."/>
            <person name="Zhou M."/>
            <person name="Andersen M.R."/>
            <person name="Archer D.B."/>
            <person name="Baker S.E."/>
            <person name="Benoit I."/>
            <person name="Brakhage A.A."/>
            <person name="Braus G.H."/>
            <person name="Fischer R."/>
            <person name="Frisvad J.C."/>
            <person name="Goldman G.H."/>
            <person name="Houbraken J."/>
            <person name="Oakley B."/>
            <person name="Pocsi I."/>
            <person name="Scazzocchio C."/>
            <person name="Seiboth B."/>
            <person name="vanKuyk P.A."/>
            <person name="Wortman J."/>
            <person name="Dyer P.S."/>
            <person name="Grigoriev I.V."/>
        </authorList>
    </citation>
    <scope>NUCLEOTIDE SEQUENCE [LARGE SCALE GENOMIC DNA]</scope>
    <source>
        <strain evidence="2">CBS 106.47</strain>
    </source>
</reference>
<dbReference type="AlphaFoldDB" id="A0A1M3SYA6"/>
<organism evidence="1 2">
    <name type="scientific">Aspergillus luchuensis (strain CBS 106.47)</name>
    <dbReference type="NCBI Taxonomy" id="1137211"/>
    <lineage>
        <taxon>Eukaryota</taxon>
        <taxon>Fungi</taxon>
        <taxon>Dikarya</taxon>
        <taxon>Ascomycota</taxon>
        <taxon>Pezizomycotina</taxon>
        <taxon>Eurotiomycetes</taxon>
        <taxon>Eurotiomycetidae</taxon>
        <taxon>Eurotiales</taxon>
        <taxon>Aspergillaceae</taxon>
        <taxon>Aspergillus</taxon>
        <taxon>Aspergillus subgen. Circumdati</taxon>
    </lineage>
</organism>
<evidence type="ECO:0000313" key="2">
    <source>
        <dbReference type="Proteomes" id="UP000184063"/>
    </source>
</evidence>